<dbReference type="PROSITE" id="PS01124">
    <property type="entry name" value="HTH_ARAC_FAMILY_2"/>
    <property type="match status" value="1"/>
</dbReference>
<dbReference type="GO" id="GO:0003700">
    <property type="term" value="F:DNA-binding transcription factor activity"/>
    <property type="evidence" value="ECO:0007669"/>
    <property type="project" value="InterPro"/>
</dbReference>
<feature type="domain" description="HTH araC/xylS-type" evidence="4">
    <location>
        <begin position="302"/>
        <end position="400"/>
    </location>
</feature>
<evidence type="ECO:0000256" key="2">
    <source>
        <dbReference type="ARBA" id="ARBA00023125"/>
    </source>
</evidence>
<dbReference type="PANTHER" id="PTHR43280:SF28">
    <property type="entry name" value="HTH-TYPE TRANSCRIPTIONAL ACTIVATOR RHAS"/>
    <property type="match status" value="1"/>
</dbReference>
<dbReference type="Proteomes" id="UP000683246">
    <property type="component" value="Chromosome"/>
</dbReference>
<gene>
    <name evidence="5" type="ORF">HZI73_25490</name>
</gene>
<evidence type="ECO:0000313" key="5">
    <source>
        <dbReference type="EMBL" id="QUI25443.1"/>
    </source>
</evidence>
<dbReference type="PROSITE" id="PS00041">
    <property type="entry name" value="HTH_ARAC_FAMILY_1"/>
    <property type="match status" value="1"/>
</dbReference>
<dbReference type="AlphaFoldDB" id="A0A8J8MQ89"/>
<dbReference type="InterPro" id="IPR018060">
    <property type="entry name" value="HTH_AraC"/>
</dbReference>
<dbReference type="InterPro" id="IPR020449">
    <property type="entry name" value="Tscrpt_reg_AraC-type_HTH"/>
</dbReference>
<dbReference type="Gene3D" id="3.40.50.2300">
    <property type="match status" value="1"/>
</dbReference>
<dbReference type="InterPro" id="IPR009057">
    <property type="entry name" value="Homeodomain-like_sf"/>
</dbReference>
<accession>A0A8J8MQ89</accession>
<name>A0A8J8MQ89_9FIRM</name>
<keyword evidence="2 5" id="KW-0238">DNA-binding</keyword>
<dbReference type="GO" id="GO:0043565">
    <property type="term" value="F:sequence-specific DNA binding"/>
    <property type="evidence" value="ECO:0007669"/>
    <property type="project" value="InterPro"/>
</dbReference>
<organism evidence="5 6">
    <name type="scientific">Vallitalea pronyensis</name>
    <dbReference type="NCBI Taxonomy" id="1348613"/>
    <lineage>
        <taxon>Bacteria</taxon>
        <taxon>Bacillati</taxon>
        <taxon>Bacillota</taxon>
        <taxon>Clostridia</taxon>
        <taxon>Lachnospirales</taxon>
        <taxon>Vallitaleaceae</taxon>
        <taxon>Vallitalea</taxon>
    </lineage>
</organism>
<dbReference type="PRINTS" id="PR00032">
    <property type="entry name" value="HTHARAC"/>
</dbReference>
<evidence type="ECO:0000313" key="6">
    <source>
        <dbReference type="Proteomes" id="UP000683246"/>
    </source>
</evidence>
<dbReference type="Pfam" id="PF12833">
    <property type="entry name" value="HTH_18"/>
    <property type="match status" value="1"/>
</dbReference>
<reference evidence="5" key="1">
    <citation type="submission" date="2020-07" db="EMBL/GenBank/DDBJ databases">
        <title>Vallitalea pronyensis genome.</title>
        <authorList>
            <person name="Postec A."/>
        </authorList>
    </citation>
    <scope>NUCLEOTIDE SEQUENCE</scope>
    <source>
        <strain evidence="5">FatNI3</strain>
    </source>
</reference>
<keyword evidence="6" id="KW-1185">Reference proteome</keyword>
<dbReference type="EMBL" id="CP058649">
    <property type="protein sequence ID" value="QUI25443.1"/>
    <property type="molecule type" value="Genomic_DNA"/>
</dbReference>
<dbReference type="InterPro" id="IPR018062">
    <property type="entry name" value="HTH_AraC-typ_CS"/>
</dbReference>
<proteinExistence type="predicted"/>
<protein>
    <submittedName>
        <fullName evidence="5">DNA-binding response regulator</fullName>
    </submittedName>
</protein>
<dbReference type="SMART" id="SM00342">
    <property type="entry name" value="HTH_ARAC"/>
    <property type="match status" value="1"/>
</dbReference>
<keyword evidence="3" id="KW-0804">Transcription</keyword>
<dbReference type="RefSeq" id="WP_212696148.1">
    <property type="nucleotide sequence ID" value="NZ_CP058649.1"/>
</dbReference>
<dbReference type="KEGG" id="vpy:HZI73_25490"/>
<dbReference type="PANTHER" id="PTHR43280">
    <property type="entry name" value="ARAC-FAMILY TRANSCRIPTIONAL REGULATOR"/>
    <property type="match status" value="1"/>
</dbReference>
<dbReference type="InterPro" id="IPR011006">
    <property type="entry name" value="CheY-like_superfamily"/>
</dbReference>
<dbReference type="Gene3D" id="1.10.10.60">
    <property type="entry name" value="Homeodomain-like"/>
    <property type="match status" value="2"/>
</dbReference>
<evidence type="ECO:0000256" key="1">
    <source>
        <dbReference type="ARBA" id="ARBA00023015"/>
    </source>
</evidence>
<dbReference type="SUPFAM" id="SSF46689">
    <property type="entry name" value="Homeodomain-like"/>
    <property type="match status" value="2"/>
</dbReference>
<evidence type="ECO:0000256" key="3">
    <source>
        <dbReference type="ARBA" id="ARBA00023163"/>
    </source>
</evidence>
<evidence type="ECO:0000259" key="4">
    <source>
        <dbReference type="PROSITE" id="PS01124"/>
    </source>
</evidence>
<keyword evidence="1" id="KW-0805">Transcription regulation</keyword>
<dbReference type="SUPFAM" id="SSF52172">
    <property type="entry name" value="CheY-like"/>
    <property type="match status" value="1"/>
</dbReference>
<sequence>MIHVLIVSEKTLTRVGISYSIFWEKFGYTIIDQAASLSEALVKIEASKPKLVFVELPFKTEDNTSVIEHLKSYPCQLVILSADIHAFNHAFLHNLGVLDVMSTENFQTDDLIDRLNHYSQTLFTLPEENANLKLDIQKDILNAAKQQFLRKLLCGWNKKNVLSPATLQHYGIQFPYNQFIILMVKLEGMSQTEDIQTLAHFFKHKFINKNVYLCENGLDELVCIYNVDFSRHMNPHDIIHHFKSHVTHLMEVNFQVPFSVYASNAYIGVANIATAYKECFQNYQQAMKPMKNNDSTENIYIKTIKAYIEKHYADDIKADDLAVEVNLTPSYFSTFFKSETGQTYKNYLIDYRLTKARELLTTTTLHVVEIAQLVGYPNENYFSKLFKQKMGMSPTQYRKSPPTNG</sequence>